<evidence type="ECO:0000256" key="1">
    <source>
        <dbReference type="SAM" id="Phobius"/>
    </source>
</evidence>
<proteinExistence type="predicted"/>
<keyword evidence="1" id="KW-1133">Transmembrane helix</keyword>
<protein>
    <submittedName>
        <fullName evidence="2">Uncharacterized protein</fullName>
    </submittedName>
</protein>
<feature type="transmembrane region" description="Helical" evidence="1">
    <location>
        <begin position="6"/>
        <end position="27"/>
    </location>
</feature>
<keyword evidence="1" id="KW-0812">Transmembrane</keyword>
<sequence length="196" mass="23324">MYIGLAVGFGSFIGLMVVLCLLWNCFCGNDLPLGLSRTAYRLLFSPHVVRYKNDIQIENQKILFSTEKKKSIFKPFNFFVVMTAQWILESFVHFLHILCHCAENGSSSLLRKRVKFRRSVRISFPSRLLDDMRMTMYAEFFPCRVYSMQKYLVTRHLAFPMCNSQFACNHLWLNFFESNRYLREQYIKFIFEINLL</sequence>
<evidence type="ECO:0000313" key="3">
    <source>
        <dbReference type="Proteomes" id="UP000276133"/>
    </source>
</evidence>
<evidence type="ECO:0000313" key="2">
    <source>
        <dbReference type="EMBL" id="RNA25457.1"/>
    </source>
</evidence>
<dbReference type="AlphaFoldDB" id="A0A3M7RQ19"/>
<reference evidence="2 3" key="1">
    <citation type="journal article" date="2018" name="Sci. Rep.">
        <title>Genomic signatures of local adaptation to the degree of environmental predictability in rotifers.</title>
        <authorList>
            <person name="Franch-Gras L."/>
            <person name="Hahn C."/>
            <person name="Garcia-Roger E.M."/>
            <person name="Carmona M.J."/>
            <person name="Serra M."/>
            <person name="Gomez A."/>
        </authorList>
    </citation>
    <scope>NUCLEOTIDE SEQUENCE [LARGE SCALE GENOMIC DNA]</scope>
    <source>
        <strain evidence="2">HYR1</strain>
    </source>
</reference>
<name>A0A3M7RQ19_BRAPC</name>
<keyword evidence="3" id="KW-1185">Reference proteome</keyword>
<dbReference type="EMBL" id="REGN01002926">
    <property type="protein sequence ID" value="RNA25457.1"/>
    <property type="molecule type" value="Genomic_DNA"/>
</dbReference>
<comment type="caution">
    <text evidence="2">The sequence shown here is derived from an EMBL/GenBank/DDBJ whole genome shotgun (WGS) entry which is preliminary data.</text>
</comment>
<organism evidence="2 3">
    <name type="scientific">Brachionus plicatilis</name>
    <name type="common">Marine rotifer</name>
    <name type="synonym">Brachionus muelleri</name>
    <dbReference type="NCBI Taxonomy" id="10195"/>
    <lineage>
        <taxon>Eukaryota</taxon>
        <taxon>Metazoa</taxon>
        <taxon>Spiralia</taxon>
        <taxon>Gnathifera</taxon>
        <taxon>Rotifera</taxon>
        <taxon>Eurotatoria</taxon>
        <taxon>Monogononta</taxon>
        <taxon>Pseudotrocha</taxon>
        <taxon>Ploima</taxon>
        <taxon>Brachionidae</taxon>
        <taxon>Brachionus</taxon>
    </lineage>
</organism>
<dbReference type="Proteomes" id="UP000276133">
    <property type="component" value="Unassembled WGS sequence"/>
</dbReference>
<accession>A0A3M7RQ19</accession>
<gene>
    <name evidence="2" type="ORF">BpHYR1_034495</name>
</gene>
<keyword evidence="1" id="KW-0472">Membrane</keyword>